<name>A0A6G7ZN07_9SPHN</name>
<evidence type="ECO:0000256" key="1">
    <source>
        <dbReference type="SAM" id="MobiDB-lite"/>
    </source>
</evidence>
<evidence type="ECO:0008006" key="5">
    <source>
        <dbReference type="Google" id="ProtNLM"/>
    </source>
</evidence>
<reference evidence="3 4" key="1">
    <citation type="submission" date="2020-03" db="EMBL/GenBank/DDBJ databases">
        <title>Sphingomonas sp. nov., isolated from fish.</title>
        <authorList>
            <person name="Hyun D.-W."/>
            <person name="Bae J.-W."/>
        </authorList>
    </citation>
    <scope>NUCLEOTIDE SEQUENCE [LARGE SCALE GENOMIC DNA]</scope>
    <source>
        <strain evidence="3 4">HDW15C</strain>
    </source>
</reference>
<evidence type="ECO:0000313" key="4">
    <source>
        <dbReference type="Proteomes" id="UP000502502"/>
    </source>
</evidence>
<dbReference type="KEGG" id="ssin:G7078_05950"/>
<sequence>MMSDTNSNAAGTSGQSGSSQDLRQRALSAYETARDSAGDVGRKASDTLDEAPLIALAAGAAAGALIAALLPVSRRERELAKPVGDRVANAARSAAETARKVGSDKLRELGLAPDSLAERATQAARETAQAAVGAFKDEAGNR</sequence>
<evidence type="ECO:0000256" key="2">
    <source>
        <dbReference type="SAM" id="Phobius"/>
    </source>
</evidence>
<organism evidence="3 4">
    <name type="scientific">Sphingomonas sinipercae</name>
    <dbReference type="NCBI Taxonomy" id="2714944"/>
    <lineage>
        <taxon>Bacteria</taxon>
        <taxon>Pseudomonadati</taxon>
        <taxon>Pseudomonadota</taxon>
        <taxon>Alphaproteobacteria</taxon>
        <taxon>Sphingomonadales</taxon>
        <taxon>Sphingomonadaceae</taxon>
        <taxon>Sphingomonas</taxon>
    </lineage>
</organism>
<keyword evidence="4" id="KW-1185">Reference proteome</keyword>
<keyword evidence="2" id="KW-0812">Transmembrane</keyword>
<dbReference type="RefSeq" id="WP_166093998.1">
    <property type="nucleotide sequence ID" value="NZ_CP049871.1"/>
</dbReference>
<dbReference type="EMBL" id="CP049871">
    <property type="protein sequence ID" value="QIL02377.1"/>
    <property type="molecule type" value="Genomic_DNA"/>
</dbReference>
<keyword evidence="2" id="KW-0472">Membrane</keyword>
<feature type="region of interest" description="Disordered" evidence="1">
    <location>
        <begin position="1"/>
        <end position="43"/>
    </location>
</feature>
<feature type="compositionally biased region" description="Basic and acidic residues" evidence="1">
    <location>
        <begin position="32"/>
        <end position="43"/>
    </location>
</feature>
<accession>A0A6G7ZN07</accession>
<gene>
    <name evidence="3" type="ORF">G7078_05950</name>
</gene>
<dbReference type="AlphaFoldDB" id="A0A6G7ZN07"/>
<dbReference type="Proteomes" id="UP000502502">
    <property type="component" value="Chromosome"/>
</dbReference>
<proteinExistence type="predicted"/>
<evidence type="ECO:0000313" key="3">
    <source>
        <dbReference type="EMBL" id="QIL02377.1"/>
    </source>
</evidence>
<keyword evidence="2" id="KW-1133">Transmembrane helix</keyword>
<feature type="compositionally biased region" description="Low complexity" evidence="1">
    <location>
        <begin position="1"/>
        <end position="20"/>
    </location>
</feature>
<protein>
    <recommendedName>
        <fullName evidence="5">DUF883 family protein</fullName>
    </recommendedName>
</protein>
<feature type="transmembrane region" description="Helical" evidence="2">
    <location>
        <begin position="53"/>
        <end position="72"/>
    </location>
</feature>